<evidence type="ECO:0000313" key="2">
    <source>
        <dbReference type="Proteomes" id="UP000033881"/>
    </source>
</evidence>
<sequence length="83" mass="9656">MDKLQAYERKGKIGILFYGEDDSEESSWTEHTVIYRNHKSQRTRNEIMKENARMLCLGVYDNCPKDCSCSTCNGIDDMPEELN</sequence>
<dbReference type="EMBL" id="LBWB01000037">
    <property type="protein sequence ID" value="KKQ98671.1"/>
    <property type="molecule type" value="Genomic_DNA"/>
</dbReference>
<comment type="caution">
    <text evidence="1">The sequence shown here is derived from an EMBL/GenBank/DDBJ whole genome shotgun (WGS) entry which is preliminary data.</text>
</comment>
<dbReference type="AlphaFoldDB" id="A0A0G0QAF9"/>
<dbReference type="Proteomes" id="UP000033881">
    <property type="component" value="Unassembled WGS sequence"/>
</dbReference>
<name>A0A0G0QAF9_9BACT</name>
<gene>
    <name evidence="1" type="ORF">UT24_C0037G0010</name>
</gene>
<organism evidence="1 2">
    <name type="scientific">Candidatus Woesebacteria bacterium GW2011_GWB1_39_12</name>
    <dbReference type="NCBI Taxonomy" id="1618574"/>
    <lineage>
        <taxon>Bacteria</taxon>
        <taxon>Candidatus Woeseibacteriota</taxon>
    </lineage>
</organism>
<dbReference type="STRING" id="1618574.UT24_C0037G0010"/>
<accession>A0A0G0QAF9</accession>
<protein>
    <submittedName>
        <fullName evidence="1">Uncharacterized protein</fullName>
    </submittedName>
</protein>
<evidence type="ECO:0000313" key="1">
    <source>
        <dbReference type="EMBL" id="KKQ98671.1"/>
    </source>
</evidence>
<proteinExistence type="predicted"/>
<reference evidence="1 2" key="1">
    <citation type="journal article" date="2015" name="Nature">
        <title>rRNA introns, odd ribosomes, and small enigmatic genomes across a large radiation of phyla.</title>
        <authorList>
            <person name="Brown C.T."/>
            <person name="Hug L.A."/>
            <person name="Thomas B.C."/>
            <person name="Sharon I."/>
            <person name="Castelle C.J."/>
            <person name="Singh A."/>
            <person name="Wilkins M.J."/>
            <person name="Williams K.H."/>
            <person name="Banfield J.F."/>
        </authorList>
    </citation>
    <scope>NUCLEOTIDE SEQUENCE [LARGE SCALE GENOMIC DNA]</scope>
</reference>